<feature type="compositionally biased region" description="Low complexity" evidence="1">
    <location>
        <begin position="226"/>
        <end position="242"/>
    </location>
</feature>
<evidence type="ECO:0000313" key="2">
    <source>
        <dbReference type="EMBL" id="CAA9301925.1"/>
    </source>
</evidence>
<accession>A0A6J4KC99</accession>
<feature type="compositionally biased region" description="Basic residues" evidence="1">
    <location>
        <begin position="151"/>
        <end position="164"/>
    </location>
</feature>
<feature type="compositionally biased region" description="Low complexity" evidence="1">
    <location>
        <begin position="488"/>
        <end position="509"/>
    </location>
</feature>
<feature type="compositionally biased region" description="Basic residues" evidence="1">
    <location>
        <begin position="80"/>
        <end position="101"/>
    </location>
</feature>
<feature type="compositionally biased region" description="Basic residues" evidence="1">
    <location>
        <begin position="55"/>
        <end position="67"/>
    </location>
</feature>
<feature type="non-terminal residue" evidence="2">
    <location>
        <position position="1"/>
    </location>
</feature>
<sequence length="509" mass="53185">ERHAAQRHRPVRRAAAEPARDGDTGLRRGGAGMGPGDVHAAGGSRLPGRADGGALRHRPRAPHRAARGRADRGVRSGRVAGRRGRRQPARPAPRLRPRHPPAHLAGAGLRADDVAGHARLARGARAQRLRGVRALAAGGGGPEPRAGAGVRHPRRRRGVRRATGRLRAGDDRRGDPPHLRRPARRAGAAHPRDRVERAQAGRRVAAHPRPRGPTGGVQPLGGGADGLRLPGGAHGRLGASLLRGDRAGRRAHHHALPRRRLGGRAQLHHARGGARAVRAEPSQGGALRPAAGRGGQHGDPREPVAHLGEPGGPLAPLLGVGPPGDAEGARRARPPGAGRGDGVPRDERGAAGPDPGGKRRGDVQPAHHAALRPGARAAGGRPGRGRPPRRVERPGARRPGPGGAGRRAGRAAGHPLVDGRDRLLPHLHAGEPVRRPVLDRHPRRASRPGRPASPRRVRAAHRLAAREHPRARPALHRPRALPAHHRSPAGPRAAAGVPGREAPAGVRDL</sequence>
<feature type="compositionally biased region" description="Basic residues" evidence="1">
    <location>
        <begin position="249"/>
        <end position="272"/>
    </location>
</feature>
<feature type="compositionally biased region" description="Low complexity" evidence="1">
    <location>
        <begin position="366"/>
        <end position="379"/>
    </location>
</feature>
<dbReference type="AlphaFoldDB" id="A0A6J4KC99"/>
<dbReference type="GO" id="GO:0004180">
    <property type="term" value="F:carboxypeptidase activity"/>
    <property type="evidence" value="ECO:0007669"/>
    <property type="project" value="UniProtKB-KW"/>
</dbReference>
<feature type="compositionally biased region" description="Low complexity" evidence="1">
    <location>
        <begin position="312"/>
        <end position="326"/>
    </location>
</feature>
<dbReference type="EMBL" id="CADCTW010000031">
    <property type="protein sequence ID" value="CAA9301925.1"/>
    <property type="molecule type" value="Genomic_DNA"/>
</dbReference>
<gene>
    <name evidence="2" type="ORF">AVDCRST_MAG68-676</name>
</gene>
<evidence type="ECO:0000256" key="1">
    <source>
        <dbReference type="SAM" id="MobiDB-lite"/>
    </source>
</evidence>
<protein>
    <submittedName>
        <fullName evidence="2">Thermostable carboxypeptidase 1</fullName>
        <ecNumber evidence="2">3.4.17.19</ecNumber>
    </submittedName>
</protein>
<dbReference type="EC" id="3.4.17.19" evidence="2"/>
<proteinExistence type="predicted"/>
<feature type="compositionally biased region" description="Basic and acidic residues" evidence="1">
    <location>
        <begin position="14"/>
        <end position="26"/>
    </location>
</feature>
<organism evidence="2">
    <name type="scientific">uncultured Gemmatimonadota bacterium</name>
    <dbReference type="NCBI Taxonomy" id="203437"/>
    <lineage>
        <taxon>Bacteria</taxon>
        <taxon>Pseudomonadati</taxon>
        <taxon>Gemmatimonadota</taxon>
        <taxon>environmental samples</taxon>
    </lineage>
</organism>
<feature type="compositionally biased region" description="Basic and acidic residues" evidence="1">
    <location>
        <begin position="417"/>
        <end position="440"/>
    </location>
</feature>
<name>A0A6J4KC99_9BACT</name>
<feature type="non-terminal residue" evidence="2">
    <location>
        <position position="509"/>
    </location>
</feature>
<keyword evidence="2" id="KW-0645">Protease</keyword>
<feature type="region of interest" description="Disordered" evidence="1">
    <location>
        <begin position="1"/>
        <end position="110"/>
    </location>
</feature>
<feature type="compositionally biased region" description="Gly residues" evidence="1">
    <location>
        <begin position="213"/>
        <end position="225"/>
    </location>
</feature>
<feature type="compositionally biased region" description="Basic residues" evidence="1">
    <location>
        <begin position="1"/>
        <end position="12"/>
    </location>
</feature>
<keyword evidence="2" id="KW-0378">Hydrolase</keyword>
<feature type="compositionally biased region" description="Basic residues" evidence="1">
    <location>
        <begin position="441"/>
        <end position="463"/>
    </location>
</feature>
<feature type="compositionally biased region" description="Basic residues" evidence="1">
    <location>
        <begin position="471"/>
        <end position="487"/>
    </location>
</feature>
<feature type="compositionally biased region" description="Basic and acidic residues" evidence="1">
    <location>
        <begin position="167"/>
        <end position="178"/>
    </location>
</feature>
<feature type="region of interest" description="Disordered" evidence="1">
    <location>
        <begin position="134"/>
        <end position="509"/>
    </location>
</feature>
<keyword evidence="2" id="KW-0121">Carboxypeptidase</keyword>
<reference evidence="2" key="1">
    <citation type="submission" date="2020-02" db="EMBL/GenBank/DDBJ databases">
        <authorList>
            <person name="Meier V. D."/>
        </authorList>
    </citation>
    <scope>NUCLEOTIDE SEQUENCE</scope>
    <source>
        <strain evidence="2">AVDCRST_MAG68</strain>
    </source>
</reference>
<feature type="compositionally biased region" description="Basic and acidic residues" evidence="1">
    <location>
        <begin position="190"/>
        <end position="199"/>
    </location>
</feature>